<dbReference type="InterPro" id="IPR006311">
    <property type="entry name" value="TAT_signal"/>
</dbReference>
<protein>
    <submittedName>
        <fullName evidence="2">Quinol:cytochrome C oxidoreductase</fullName>
    </submittedName>
</protein>
<dbReference type="CDD" id="cd02784">
    <property type="entry name" value="MopB_CT_PHLH"/>
    <property type="match status" value="1"/>
</dbReference>
<dbReference type="SUPFAM" id="SSF53706">
    <property type="entry name" value="Formate dehydrogenase/DMSO reductase, domains 1-3"/>
    <property type="match status" value="1"/>
</dbReference>
<dbReference type="Gene3D" id="3.40.228.10">
    <property type="entry name" value="Dimethylsulfoxide Reductase, domain 2"/>
    <property type="match status" value="1"/>
</dbReference>
<dbReference type="RefSeq" id="WP_188444293.1">
    <property type="nucleotide sequence ID" value="NZ_BMFD01000018.1"/>
</dbReference>
<proteinExistence type="predicted"/>
<dbReference type="NCBIfam" id="TIGR04519">
    <property type="entry name" value="MoCo_extend_TAT"/>
    <property type="match status" value="1"/>
</dbReference>
<dbReference type="Gene3D" id="3.40.50.740">
    <property type="match status" value="1"/>
</dbReference>
<dbReference type="SUPFAM" id="SSF54862">
    <property type="entry name" value="4Fe-4S ferredoxins"/>
    <property type="match status" value="1"/>
</dbReference>
<dbReference type="PANTHER" id="PTHR42783:SF3">
    <property type="entry name" value="GLUTAMATE SYNTHASE [NADPH] SMALL CHAIN-RELATED"/>
    <property type="match status" value="1"/>
</dbReference>
<comment type="caution">
    <text evidence="2">The sequence shown here is derived from an EMBL/GenBank/DDBJ whole genome shotgun (WGS) entry which is preliminary data.</text>
</comment>
<organism evidence="2 3">
    <name type="scientific">Belliella aquatica</name>
    <dbReference type="NCBI Taxonomy" id="1323734"/>
    <lineage>
        <taxon>Bacteria</taxon>
        <taxon>Pseudomonadati</taxon>
        <taxon>Bacteroidota</taxon>
        <taxon>Cytophagia</taxon>
        <taxon>Cytophagales</taxon>
        <taxon>Cyclobacteriaceae</taxon>
        <taxon>Belliella</taxon>
    </lineage>
</organism>
<dbReference type="PROSITE" id="PS51379">
    <property type="entry name" value="4FE4S_FER_2"/>
    <property type="match status" value="3"/>
</dbReference>
<keyword evidence="3" id="KW-1185">Reference proteome</keyword>
<dbReference type="PROSITE" id="PS51318">
    <property type="entry name" value="TAT"/>
    <property type="match status" value="1"/>
</dbReference>
<dbReference type="InterPro" id="IPR030948">
    <property type="entry name" value="TAT_var_transloc_signal_dom"/>
</dbReference>
<gene>
    <name evidence="2" type="primary">actB</name>
    <name evidence="2" type="ORF">GCM10010993_33900</name>
</gene>
<feature type="domain" description="4Fe-4S ferredoxin-type" evidence="1">
    <location>
        <begin position="860"/>
        <end position="889"/>
    </location>
</feature>
<dbReference type="Gene3D" id="3.30.70.20">
    <property type="match status" value="2"/>
</dbReference>
<name>A0ABQ1N2Z3_9BACT</name>
<dbReference type="Proteomes" id="UP000635885">
    <property type="component" value="Unassembled WGS sequence"/>
</dbReference>
<dbReference type="Pfam" id="PF13247">
    <property type="entry name" value="Fer4_11"/>
    <property type="match status" value="1"/>
</dbReference>
<dbReference type="CDD" id="cd10551">
    <property type="entry name" value="PsrB"/>
    <property type="match status" value="1"/>
</dbReference>
<sequence>MKENNKTYWKGLEQLTNDPEFVKNADKEFPEYLPSNNGEDGGPSRRDFLKLMGFSLAAASLAACEAPVRKAIPYVNKPVDINPSIPNYYASTFSSGGDYASIVVKTREGRPIKIDGNELSPINGKGVSAIVEASVLSLYDKQRLAAPYVNGEKSDWATIDAQVKSQLATAGTVKIVTNTINSPSTEKALSQFAEAFGGAEVITYDAISSYGITKAAETSYGEAILPTYKFDKSKVIVSFGADFLGTWISPIEFARQYAKGRKISKEKPEMSRHFQFESNLSLTGSNADYRTPIKASASGLAVLSLYNAIAKKAGAASYNAAAVEVAHLDKAANELWANRGASIVVSGSNDPNVQIVINAINDLLGNNGVTVDFSTPSFFRKGDDAKMHQFVSDLNAGRVGGVVFYNCNPAYDYARGAELAAGIAKAKVSVATNMTMDETASLVQYVAPDHHYLESWNDFNPRKGEYSLAQPTISPLFDTRQAQESFLVWAGVETNYYDFIQENWNSTLFASQSEMTDFQQYWDQALFNGVVSIESVSNALVAIGDASSAAAAISRTYKADNAATELVVYSKIGIGNGAFANNPWLQEMSDPISKATWDNYLTVSQKWANENGFKMFEGATQKAKLTIGDKSVIVPVLVQPGQAIGTVGLALGYGRTNAGRVANGVGVNAYELLDNSKGFVNFDITEGVSIELLADTYKIAQTQTHQTYMGRNFVVQESILPKYKEDAYAGRYQPKIYKEGEFVKPSKISLWKGHQYSQHHWGLAIDMNSCIGCGACTVACQVENNVAVVGKQEVLNRREMAWIRIDRYYSSDAEVGDNEGLEIASENPEVVFQPMMCQHCNNAPCETVCPVAATTHSSEGLNQMTYNRCIGTRYCANNCPYKVRRFNWFKYHDNKDFSTVNVAQNDDMGKMVLNPDVTVRSRGVIEKCSMCVQRIQSGKLTAKREGRKVQDGEITTACASACPTDAIVFGDMNDTSSKIYSTLKIKEETLSATKEVNEERAYHVLEEVNVNPNVWYFTKIRNKDKSEA</sequence>
<feature type="domain" description="4Fe-4S ferredoxin-type" evidence="1">
    <location>
        <begin position="761"/>
        <end position="791"/>
    </location>
</feature>
<dbReference type="PANTHER" id="PTHR42783">
    <property type="entry name" value="GLUTAMATE SYNTHASE [NADPH] SMALL CHAIN"/>
    <property type="match status" value="1"/>
</dbReference>
<dbReference type="Gene3D" id="3.30.2070.10">
    <property type="entry name" value="Formate dehydrogenase/DMSO reductase"/>
    <property type="match status" value="1"/>
</dbReference>
<evidence type="ECO:0000313" key="3">
    <source>
        <dbReference type="Proteomes" id="UP000635885"/>
    </source>
</evidence>
<dbReference type="EMBL" id="BMFD01000018">
    <property type="protein sequence ID" value="GGC52621.1"/>
    <property type="molecule type" value="Genomic_DNA"/>
</dbReference>
<dbReference type="InterPro" id="IPR017896">
    <property type="entry name" value="4Fe4S_Fe-S-bd"/>
</dbReference>
<reference evidence="3" key="1">
    <citation type="journal article" date="2019" name="Int. J. Syst. Evol. Microbiol.">
        <title>The Global Catalogue of Microorganisms (GCM) 10K type strain sequencing project: providing services to taxonomists for standard genome sequencing and annotation.</title>
        <authorList>
            <consortium name="The Broad Institute Genomics Platform"/>
            <consortium name="The Broad Institute Genome Sequencing Center for Infectious Disease"/>
            <person name="Wu L."/>
            <person name="Ma J."/>
        </authorList>
    </citation>
    <scope>NUCLEOTIDE SEQUENCE [LARGE SCALE GENOMIC DNA]</scope>
    <source>
        <strain evidence="3">CGMCC 1.12479</strain>
    </source>
</reference>
<feature type="domain" description="4Fe-4S ferredoxin-type" evidence="1">
    <location>
        <begin position="828"/>
        <end position="859"/>
    </location>
</feature>
<evidence type="ECO:0000313" key="2">
    <source>
        <dbReference type="EMBL" id="GGC52621.1"/>
    </source>
</evidence>
<accession>A0ABQ1N2Z3</accession>
<evidence type="ECO:0000259" key="1">
    <source>
        <dbReference type="PROSITE" id="PS51379"/>
    </source>
</evidence>